<comment type="subunit">
    <text evidence="6">Homotetramer.</text>
</comment>
<evidence type="ECO:0000256" key="4">
    <source>
        <dbReference type="ARBA" id="ARBA00022728"/>
    </source>
</evidence>
<keyword evidence="3 6" id="KW-0507">mRNA processing</keyword>
<keyword evidence="6" id="KW-0234">DNA repair</keyword>
<dbReference type="EC" id="2.3.2.27" evidence="6"/>
<dbReference type="SMART" id="SM00504">
    <property type="entry name" value="Ubox"/>
    <property type="match status" value="1"/>
</dbReference>
<accession>A0A1E3NP44</accession>
<dbReference type="AlphaFoldDB" id="A0A1E3NP44"/>
<dbReference type="GO" id="GO:0000974">
    <property type="term" value="C:Prp19 complex"/>
    <property type="evidence" value="ECO:0007669"/>
    <property type="project" value="UniProtKB-UniRule"/>
</dbReference>
<dbReference type="GO" id="GO:0071006">
    <property type="term" value="C:U2-type catalytic step 1 spliceosome"/>
    <property type="evidence" value="ECO:0007669"/>
    <property type="project" value="TreeGrafter"/>
</dbReference>
<evidence type="ECO:0000313" key="9">
    <source>
        <dbReference type="Proteomes" id="UP000094455"/>
    </source>
</evidence>
<comment type="catalytic activity">
    <reaction evidence="6">
        <text>S-ubiquitinyl-[E2 ubiquitin-conjugating enzyme]-L-cysteine + [acceptor protein]-L-lysine = [E2 ubiquitin-conjugating enzyme]-L-cysteine + N(6)-ubiquitinyl-[acceptor protein]-L-lysine.</text>
        <dbReference type="EC" id="2.3.2.27"/>
    </reaction>
</comment>
<feature type="domain" description="U-box" evidence="7">
    <location>
        <begin position="1"/>
        <end position="64"/>
    </location>
</feature>
<dbReference type="GeneID" id="30180722"/>
<dbReference type="InterPro" id="IPR013915">
    <property type="entry name" value="Prp19_cc"/>
</dbReference>
<dbReference type="GO" id="GO:0005737">
    <property type="term" value="C:cytoplasm"/>
    <property type="evidence" value="ECO:0007669"/>
    <property type="project" value="TreeGrafter"/>
</dbReference>
<dbReference type="Pfam" id="PF08606">
    <property type="entry name" value="Prp19"/>
    <property type="match status" value="1"/>
</dbReference>
<evidence type="ECO:0000256" key="6">
    <source>
        <dbReference type="RuleBase" id="RU367101"/>
    </source>
</evidence>
<evidence type="ECO:0000256" key="3">
    <source>
        <dbReference type="ARBA" id="ARBA00022664"/>
    </source>
</evidence>
<keyword evidence="6" id="KW-0808">Transferase</keyword>
<comment type="similarity">
    <text evidence="1 6">Belongs to the WD repeat PRP19 family.</text>
</comment>
<dbReference type="InterPro" id="IPR038959">
    <property type="entry name" value="Prp19"/>
</dbReference>
<evidence type="ECO:0000256" key="2">
    <source>
        <dbReference type="ARBA" id="ARBA00022574"/>
    </source>
</evidence>
<dbReference type="GO" id="GO:0006281">
    <property type="term" value="P:DNA repair"/>
    <property type="evidence" value="ECO:0007669"/>
    <property type="project" value="UniProtKB-KW"/>
</dbReference>
<evidence type="ECO:0000256" key="5">
    <source>
        <dbReference type="ARBA" id="ARBA00023187"/>
    </source>
</evidence>
<keyword evidence="9" id="KW-1185">Reference proteome</keyword>
<protein>
    <recommendedName>
        <fullName evidence="6">Pre-mRNA-processing factor 19</fullName>
        <ecNumber evidence="6">2.3.2.27</ecNumber>
    </recommendedName>
</protein>
<dbReference type="Gene3D" id="3.30.40.10">
    <property type="entry name" value="Zinc/RING finger domain, C3HC4 (zinc finger)"/>
    <property type="match status" value="1"/>
</dbReference>
<dbReference type="InterPro" id="IPR013083">
    <property type="entry name" value="Znf_RING/FYVE/PHD"/>
</dbReference>
<proteinExistence type="inferred from homology"/>
<dbReference type="STRING" id="763406.A0A1E3NP44"/>
<dbReference type="UniPathway" id="UPA00143"/>
<organism evidence="8 9">
    <name type="scientific">Pichia membranifaciens NRRL Y-2026</name>
    <dbReference type="NCBI Taxonomy" id="763406"/>
    <lineage>
        <taxon>Eukaryota</taxon>
        <taxon>Fungi</taxon>
        <taxon>Dikarya</taxon>
        <taxon>Ascomycota</taxon>
        <taxon>Saccharomycotina</taxon>
        <taxon>Pichiomycetes</taxon>
        <taxon>Pichiales</taxon>
        <taxon>Pichiaceae</taxon>
        <taxon>Pichia</taxon>
    </lineage>
</organism>
<evidence type="ECO:0000256" key="1">
    <source>
        <dbReference type="ARBA" id="ARBA00006388"/>
    </source>
</evidence>
<name>A0A1E3NP44_9ASCO</name>
<comment type="pathway">
    <text evidence="6">Protein modification; protein ubiquitination.</text>
</comment>
<dbReference type="InterPro" id="IPR003613">
    <property type="entry name" value="Ubox_domain"/>
</dbReference>
<keyword evidence="6" id="KW-0833">Ubl conjugation pathway</keyword>
<keyword evidence="6" id="KW-0227">DNA damage</keyword>
<dbReference type="RefSeq" id="XP_019018960.1">
    <property type="nucleotide sequence ID" value="XM_019164035.1"/>
</dbReference>
<keyword evidence="5 6" id="KW-0508">mRNA splicing</keyword>
<sequence>MLICSLSNVPTANPALSLKSHYIFDAKALNTYVKTNGKDPISNEPMDESDIVSISPNTAKIPNSEEIASPTYSSIPTMLSAFQSAWDSLSLELFQLRTELDKTRKELSLALYRQDAAVKVAVGACKERDEARQALAKLIDGADNAAIQSEKAVDVGEEAPSKDIEMDQSEDWTDFANTLRSEQEALLVKHKKENKDRKGKSPILSITDPANLSVTLDKKESIGTKKSGKVIGVEPSKAGDECVVAFASGLFELVDVSKTAKKMKVVSKINLKVTQGEALPFLCFWKMNEPFVVSKTPAQRGRKSKTTEHHAYQMTNLATKESKPLASELPDISIAVAHPTLPAFIVANTTEFEVFYNDTIMYSQQLSHELAHIRFHPDGLLVALSYKGEAGVDIYDLVERSIKLNIPFGEHNDVQFAANGYYLFVGGVDALALFDLRKNVFVQQSEVAGGDRILVDVYTSIVVYGNTCAVFDKKGKTWSSVSELQGLADHDGGSRVVAVLAGGADDKHTVLVATENAGDGVDLYKVDGFRSAAE</sequence>
<dbReference type="GO" id="GO:0000398">
    <property type="term" value="P:mRNA splicing, via spliceosome"/>
    <property type="evidence" value="ECO:0007669"/>
    <property type="project" value="InterPro"/>
</dbReference>
<dbReference type="PANTHER" id="PTHR43995:SF1">
    <property type="entry name" value="PRE-MRNA-PROCESSING FACTOR 19"/>
    <property type="match status" value="1"/>
</dbReference>
<gene>
    <name evidence="8" type="ORF">PICMEDRAFT_71871</name>
</gene>
<dbReference type="SUPFAM" id="SSF82171">
    <property type="entry name" value="DPP6 N-terminal domain-like"/>
    <property type="match status" value="1"/>
</dbReference>
<dbReference type="SUPFAM" id="SSF57850">
    <property type="entry name" value="RING/U-box"/>
    <property type="match status" value="1"/>
</dbReference>
<evidence type="ECO:0000313" key="8">
    <source>
        <dbReference type="EMBL" id="ODQ47847.1"/>
    </source>
</evidence>
<dbReference type="GO" id="GO:0061630">
    <property type="term" value="F:ubiquitin protein ligase activity"/>
    <property type="evidence" value="ECO:0007669"/>
    <property type="project" value="UniProtKB-UniRule"/>
</dbReference>
<dbReference type="Proteomes" id="UP000094455">
    <property type="component" value="Unassembled WGS sequence"/>
</dbReference>
<dbReference type="EMBL" id="KV454002">
    <property type="protein sequence ID" value="ODQ47847.1"/>
    <property type="molecule type" value="Genomic_DNA"/>
</dbReference>
<dbReference type="PANTHER" id="PTHR43995">
    <property type="entry name" value="PRE-MRNA-PROCESSING FACTOR 19"/>
    <property type="match status" value="1"/>
</dbReference>
<dbReference type="OrthoDB" id="687049at2759"/>
<keyword evidence="4 6" id="KW-0747">Spliceosome</keyword>
<reference evidence="8 9" key="1">
    <citation type="journal article" date="2016" name="Proc. Natl. Acad. Sci. U.S.A.">
        <title>Comparative genomics of biotechnologically important yeasts.</title>
        <authorList>
            <person name="Riley R."/>
            <person name="Haridas S."/>
            <person name="Wolfe K.H."/>
            <person name="Lopes M.R."/>
            <person name="Hittinger C.T."/>
            <person name="Goeker M."/>
            <person name="Salamov A.A."/>
            <person name="Wisecaver J.H."/>
            <person name="Long T.M."/>
            <person name="Calvey C.H."/>
            <person name="Aerts A.L."/>
            <person name="Barry K.W."/>
            <person name="Choi C."/>
            <person name="Clum A."/>
            <person name="Coughlan A.Y."/>
            <person name="Deshpande S."/>
            <person name="Douglass A.P."/>
            <person name="Hanson S.J."/>
            <person name="Klenk H.-P."/>
            <person name="LaButti K.M."/>
            <person name="Lapidus A."/>
            <person name="Lindquist E.A."/>
            <person name="Lipzen A.M."/>
            <person name="Meier-Kolthoff J.P."/>
            <person name="Ohm R.A."/>
            <person name="Otillar R.P."/>
            <person name="Pangilinan J.L."/>
            <person name="Peng Y."/>
            <person name="Rokas A."/>
            <person name="Rosa C.A."/>
            <person name="Scheuner C."/>
            <person name="Sibirny A.A."/>
            <person name="Slot J.C."/>
            <person name="Stielow J.B."/>
            <person name="Sun H."/>
            <person name="Kurtzman C.P."/>
            <person name="Blackwell M."/>
            <person name="Grigoriev I.V."/>
            <person name="Jeffries T.W."/>
        </authorList>
    </citation>
    <scope>NUCLEOTIDE SEQUENCE [LARGE SCALE GENOMIC DNA]</scope>
    <source>
        <strain evidence="8 9">NRRL Y-2026</strain>
    </source>
</reference>
<comment type="function">
    <text evidence="6">Ubiquitin-protein ligase which is mainly involved pre-mRNA splicing and DNA repair. Required for pre-mRNA splicing as component of the spliceosome.</text>
</comment>
<comment type="subcellular location">
    <subcellularLocation>
        <location evidence="6">Nucleus</location>
    </subcellularLocation>
</comment>
<evidence type="ECO:0000259" key="7">
    <source>
        <dbReference type="SMART" id="SM00504"/>
    </source>
</evidence>
<keyword evidence="2" id="KW-0853">WD repeat</keyword>
<keyword evidence="6" id="KW-0539">Nucleus</keyword>
<dbReference type="GO" id="GO:0070534">
    <property type="term" value="P:protein K63-linked ubiquitination"/>
    <property type="evidence" value="ECO:0007669"/>
    <property type="project" value="UniProtKB-UniRule"/>
</dbReference>